<accession>A0A0A7EIG6</accession>
<dbReference type="Proteomes" id="UP000030341">
    <property type="component" value="Chromosome 1"/>
</dbReference>
<reference evidence="3 4" key="1">
    <citation type="submission" date="2014-11" db="EMBL/GenBank/DDBJ databases">
        <title>Complete Genome Sequence of Pseudoalteromonas sp. Strain OCN003 Isolated from Kaneohe Bay, Oahu, Hawaii.</title>
        <authorList>
            <person name="Beurmann S."/>
            <person name="Videau P."/>
            <person name="Ushijima B."/>
            <person name="Smith A.M."/>
            <person name="Aeby G.S."/>
            <person name="Callahan S.M."/>
            <person name="Belcaid M."/>
        </authorList>
    </citation>
    <scope>NUCLEOTIDE SEQUENCE [LARGE SCALE GENOMIC DNA]</scope>
    <source>
        <strain evidence="3 4">OCN003</strain>
    </source>
</reference>
<evidence type="ECO:0000313" key="4">
    <source>
        <dbReference type="Proteomes" id="UP000030341"/>
    </source>
</evidence>
<feature type="chain" id="PRO_5002039146" description="PDZ domain-containing protein" evidence="1">
    <location>
        <begin position="23"/>
        <end position="168"/>
    </location>
</feature>
<dbReference type="InterPro" id="IPR036034">
    <property type="entry name" value="PDZ_sf"/>
</dbReference>
<dbReference type="SMART" id="SM00228">
    <property type="entry name" value="PDZ"/>
    <property type="match status" value="1"/>
</dbReference>
<name>A0A0A7EIG6_9GAMM</name>
<dbReference type="HOGENOM" id="CLU_1585123_0_0_6"/>
<evidence type="ECO:0000313" key="3">
    <source>
        <dbReference type="EMBL" id="AIY65856.1"/>
    </source>
</evidence>
<dbReference type="Pfam" id="PF17820">
    <property type="entry name" value="PDZ_6"/>
    <property type="match status" value="1"/>
</dbReference>
<dbReference type="KEGG" id="pseo:OM33_12495"/>
<keyword evidence="1" id="KW-0732">Signal</keyword>
<dbReference type="InterPro" id="IPR041489">
    <property type="entry name" value="PDZ_6"/>
</dbReference>
<dbReference type="STRING" id="1348114.OM33_12495"/>
<evidence type="ECO:0000259" key="2">
    <source>
        <dbReference type="SMART" id="SM00228"/>
    </source>
</evidence>
<dbReference type="InterPro" id="IPR001478">
    <property type="entry name" value="PDZ"/>
</dbReference>
<organism evidence="3 4">
    <name type="scientific">Pseudoalteromonas piratica</name>
    <dbReference type="NCBI Taxonomy" id="1348114"/>
    <lineage>
        <taxon>Bacteria</taxon>
        <taxon>Pseudomonadati</taxon>
        <taxon>Pseudomonadota</taxon>
        <taxon>Gammaproteobacteria</taxon>
        <taxon>Alteromonadales</taxon>
        <taxon>Pseudoalteromonadaceae</taxon>
        <taxon>Pseudoalteromonas</taxon>
    </lineage>
</organism>
<dbReference type="SUPFAM" id="SSF50156">
    <property type="entry name" value="PDZ domain-like"/>
    <property type="match status" value="1"/>
</dbReference>
<dbReference type="OrthoDB" id="1491375at2"/>
<proteinExistence type="predicted"/>
<feature type="domain" description="PDZ" evidence="2">
    <location>
        <begin position="74"/>
        <end position="145"/>
    </location>
</feature>
<dbReference type="Gene3D" id="2.30.42.10">
    <property type="match status" value="1"/>
</dbReference>
<dbReference type="AlphaFoldDB" id="A0A0A7EIG6"/>
<dbReference type="EMBL" id="CP009888">
    <property type="protein sequence ID" value="AIY65856.1"/>
    <property type="molecule type" value="Genomic_DNA"/>
</dbReference>
<dbReference type="RefSeq" id="WP_038642149.1">
    <property type="nucleotide sequence ID" value="NZ_CP009888.1"/>
</dbReference>
<keyword evidence="4" id="KW-1185">Reference proteome</keyword>
<gene>
    <name evidence="3" type="ORF">OM33_12495</name>
</gene>
<sequence length="168" mass="17793">MKLFTKKVFLLALFACSSQFVAAESNHFVASQLVTKQLKEEVIDTLIAVQLIEAHNNGVSSLGLTRTIPAKSYADLGMLVKPSKKAAGFEVVSISKLGMGADLGLKRGDVITSVNGVAVASAKKPNDLLQFEVGEPINLEYLSNGNLKTANTIVPGVKLPQIKIQVGG</sequence>
<protein>
    <recommendedName>
        <fullName evidence="2">PDZ domain-containing protein</fullName>
    </recommendedName>
</protein>
<evidence type="ECO:0000256" key="1">
    <source>
        <dbReference type="SAM" id="SignalP"/>
    </source>
</evidence>
<feature type="signal peptide" evidence="1">
    <location>
        <begin position="1"/>
        <end position="22"/>
    </location>
</feature>